<evidence type="ECO:0000313" key="4">
    <source>
        <dbReference type="EMBL" id="KAK7040789.1"/>
    </source>
</evidence>
<feature type="compositionally biased region" description="Low complexity" evidence="2">
    <location>
        <begin position="142"/>
        <end position="153"/>
    </location>
</feature>
<feature type="compositionally biased region" description="Basic and acidic residues" evidence="2">
    <location>
        <begin position="757"/>
        <end position="770"/>
    </location>
</feature>
<evidence type="ECO:0000256" key="3">
    <source>
        <dbReference type="SAM" id="Phobius"/>
    </source>
</evidence>
<feature type="compositionally biased region" description="Low complexity" evidence="2">
    <location>
        <begin position="573"/>
        <end position="594"/>
    </location>
</feature>
<feature type="compositionally biased region" description="Low complexity" evidence="2">
    <location>
        <begin position="513"/>
        <end position="523"/>
    </location>
</feature>
<keyword evidence="5" id="KW-1185">Reference proteome</keyword>
<keyword evidence="1" id="KW-0175">Coiled coil</keyword>
<feature type="region of interest" description="Disordered" evidence="2">
    <location>
        <begin position="129"/>
        <end position="317"/>
    </location>
</feature>
<feature type="region of interest" description="Disordered" evidence="2">
    <location>
        <begin position="349"/>
        <end position="409"/>
    </location>
</feature>
<feature type="region of interest" description="Disordered" evidence="2">
    <location>
        <begin position="980"/>
        <end position="1019"/>
    </location>
</feature>
<feature type="region of interest" description="Disordered" evidence="2">
    <location>
        <begin position="684"/>
        <end position="897"/>
    </location>
</feature>
<accession>A0AAW0CRC5</accession>
<keyword evidence="3" id="KW-0812">Transmembrane</keyword>
<feature type="compositionally biased region" description="Low complexity" evidence="2">
    <location>
        <begin position="802"/>
        <end position="827"/>
    </location>
</feature>
<feature type="region of interest" description="Disordered" evidence="2">
    <location>
        <begin position="71"/>
        <end position="114"/>
    </location>
</feature>
<reference evidence="4 5" key="1">
    <citation type="submission" date="2024-01" db="EMBL/GenBank/DDBJ databases">
        <title>A draft genome for a cacao thread blight-causing isolate of Paramarasmius palmivorus.</title>
        <authorList>
            <person name="Baruah I.K."/>
            <person name="Bukari Y."/>
            <person name="Amoako-Attah I."/>
            <person name="Meinhardt L.W."/>
            <person name="Bailey B.A."/>
            <person name="Cohen S.P."/>
        </authorList>
    </citation>
    <scope>NUCLEOTIDE SEQUENCE [LARGE SCALE GENOMIC DNA]</scope>
    <source>
        <strain evidence="4 5">GH-12</strain>
    </source>
</reference>
<organism evidence="4 5">
    <name type="scientific">Paramarasmius palmivorus</name>
    <dbReference type="NCBI Taxonomy" id="297713"/>
    <lineage>
        <taxon>Eukaryota</taxon>
        <taxon>Fungi</taxon>
        <taxon>Dikarya</taxon>
        <taxon>Basidiomycota</taxon>
        <taxon>Agaricomycotina</taxon>
        <taxon>Agaricomycetes</taxon>
        <taxon>Agaricomycetidae</taxon>
        <taxon>Agaricales</taxon>
        <taxon>Marasmiineae</taxon>
        <taxon>Marasmiaceae</taxon>
        <taxon>Paramarasmius</taxon>
    </lineage>
</organism>
<feature type="compositionally biased region" description="Basic residues" evidence="2">
    <location>
        <begin position="744"/>
        <end position="756"/>
    </location>
</feature>
<protein>
    <submittedName>
        <fullName evidence="4">Uncharacterized protein</fullName>
    </submittedName>
</protein>
<keyword evidence="3" id="KW-1133">Transmembrane helix</keyword>
<feature type="region of interest" description="Disordered" evidence="2">
    <location>
        <begin position="485"/>
        <end position="666"/>
    </location>
</feature>
<feature type="coiled-coil region" evidence="1">
    <location>
        <begin position="412"/>
        <end position="446"/>
    </location>
</feature>
<dbReference type="AlphaFoldDB" id="A0AAW0CRC5"/>
<evidence type="ECO:0000256" key="1">
    <source>
        <dbReference type="SAM" id="Coils"/>
    </source>
</evidence>
<feature type="compositionally biased region" description="Polar residues" evidence="2">
    <location>
        <begin position="71"/>
        <end position="82"/>
    </location>
</feature>
<feature type="region of interest" description="Disordered" evidence="2">
    <location>
        <begin position="914"/>
        <end position="945"/>
    </location>
</feature>
<evidence type="ECO:0000313" key="5">
    <source>
        <dbReference type="Proteomes" id="UP001383192"/>
    </source>
</evidence>
<feature type="compositionally biased region" description="Low complexity" evidence="2">
    <location>
        <begin position="379"/>
        <end position="401"/>
    </location>
</feature>
<feature type="compositionally biased region" description="Polar residues" evidence="2">
    <location>
        <begin position="129"/>
        <end position="141"/>
    </location>
</feature>
<dbReference type="Proteomes" id="UP001383192">
    <property type="component" value="Unassembled WGS sequence"/>
</dbReference>
<sequence length="1086" mass="113706">MNDEHDPSSSSSATPVVAATALATIVLATAIWRRHSTHRDSQRLESQKLHVEEEGRRTRVGVVHRLTKSNVTGLPNVSNTAAMETDGMSKSSRSKERRRRGKDPIKELLKGGKKAKEISKLINSIHLEPSSSHALDSSVAESSSNPRSQSSASRTEDDQEYHRDDETHISGETSSPKEHEDAPSGTGTALPAKVGPSNRFNPTSTTSGDTIPSFTTSTTSVKLSTQEDSLHHSIQNQSSNIPTLSLQPSISLPATSGAETSSGLSQDYPSPKFNPTEKAPHFRSTSRGPASTGTPQTGDAGSKDRMSSSVSMPASTTHRIVPGSEAWLNSNANGDAGVDSLGDQHAIEAQKVNGKSTEPLPSGSSLKRGRKRNKSPSMATGGTSKQASTSSSAETESGTAQPSTPVSAQTQLASLRGALEAARIREEKTREEIDTLKRESEQARKREFDVMSSWFCHAYMQYLTQQLHSYASMFVTMQARQGTQQPYPHMVPNQPPNQATAHTGHYGLHTVHSPSGSFSAPGSSGSGSAPGSGANTNAHSSPGLFSGSLPFNPLSRSNTPSSLGAPPISVVQSESSLSDTSASSLPTPTPLSSLPSPPPSETASNPNSVSSPDAPPTLLPPASQIYSTPHPGGAGSGLTIVPPHMGNPPPHIPPPGDPMAFANSPPFASHFSFPPYPYPVSPYHQPHFAGSPLSPMANSPSMLPSPFFGQGYNGSFVPPQRPPSAGHFSLPPTSFPQFGQGNKSKSRSKNGKKQSSRAKERLADSKDKIAESTSPLDMSGSTSPPDSPSLGKNSIVDGEQDATSSTAASTSSTPSTPSSPSSSSSRSQSRRLPKDVGMTNMSSGLPPSPLEMIGLGFGFGGRDQERGRKQSVQGRGSVSSSSVSASSSSSLASPESLGMGDGWAALGAYGMYGTSSNSYSGQGSGYPYLGEEDGEQETDALYKTSPGGYGFGSGYAREGDSDDGTNGAYSDMLADAILKRPETMRMGSALRKRQSADDVRPDADKENDGGVQPEDGHSEAVVEFTFPSLSTFGNVQSKLLAKSDQIEAADVWVEKAPSSPPPTPPVSADVVADTRDDSQSELPGHS</sequence>
<feature type="compositionally biased region" description="Basic and acidic residues" evidence="2">
    <location>
        <begin position="154"/>
        <end position="182"/>
    </location>
</feature>
<feature type="transmembrane region" description="Helical" evidence="3">
    <location>
        <begin position="12"/>
        <end position="32"/>
    </location>
</feature>
<feature type="compositionally biased region" description="Pro residues" evidence="2">
    <location>
        <begin position="645"/>
        <end position="657"/>
    </location>
</feature>
<proteinExistence type="predicted"/>
<feature type="compositionally biased region" description="Basic and acidic residues" evidence="2">
    <location>
        <begin position="102"/>
        <end position="114"/>
    </location>
</feature>
<dbReference type="EMBL" id="JAYKXP010000036">
    <property type="protein sequence ID" value="KAK7040789.1"/>
    <property type="molecule type" value="Genomic_DNA"/>
</dbReference>
<keyword evidence="3" id="KW-0472">Membrane</keyword>
<feature type="region of interest" description="Disordered" evidence="2">
    <location>
        <begin position="1051"/>
        <end position="1086"/>
    </location>
</feature>
<name>A0AAW0CRC5_9AGAR</name>
<feature type="compositionally biased region" description="Polar residues" evidence="2">
    <location>
        <begin position="771"/>
        <end position="784"/>
    </location>
</feature>
<feature type="compositionally biased region" description="Polar residues" evidence="2">
    <location>
        <begin position="198"/>
        <end position="268"/>
    </location>
</feature>
<comment type="caution">
    <text evidence="4">The sequence shown here is derived from an EMBL/GenBank/DDBJ whole genome shotgun (WGS) entry which is preliminary data.</text>
</comment>
<feature type="compositionally biased region" description="Polar residues" evidence="2">
    <location>
        <begin position="307"/>
        <end position="317"/>
    </location>
</feature>
<feature type="compositionally biased region" description="Basic and acidic residues" evidence="2">
    <location>
        <begin position="994"/>
        <end position="1019"/>
    </location>
</feature>
<evidence type="ECO:0000256" key="2">
    <source>
        <dbReference type="SAM" id="MobiDB-lite"/>
    </source>
</evidence>
<feature type="compositionally biased region" description="Polar residues" evidence="2">
    <location>
        <begin position="283"/>
        <end position="299"/>
    </location>
</feature>
<feature type="compositionally biased region" description="Low complexity" evidence="2">
    <location>
        <begin position="877"/>
        <end position="893"/>
    </location>
</feature>
<feature type="compositionally biased region" description="Low complexity" evidence="2">
    <location>
        <begin position="914"/>
        <end position="929"/>
    </location>
</feature>
<gene>
    <name evidence="4" type="ORF">VNI00_009695</name>
</gene>